<proteinExistence type="predicted"/>
<comment type="caution">
    <text evidence="1">The sequence shown here is derived from an EMBL/GenBank/DDBJ whole genome shotgun (WGS) entry which is preliminary data.</text>
</comment>
<accession>A0A9D9I9S7</accession>
<dbReference type="InterPro" id="IPR051805">
    <property type="entry name" value="Dehydratase_Activator_Redct"/>
</dbReference>
<dbReference type="PANTHER" id="PTHR32329">
    <property type="entry name" value="BIFUNCTIONAL PROTEIN [INCLUDES 2-HYDROXYACYL-COA DEHYDRATASE (N-TER) AND ITS ACTIVATOR DOMAIN (C_TERM)-RELATED"/>
    <property type="match status" value="1"/>
</dbReference>
<gene>
    <name evidence="1" type="ORF">IAA72_02495</name>
</gene>
<dbReference type="EMBL" id="JADIMF010000038">
    <property type="protein sequence ID" value="MBO8468637.1"/>
    <property type="molecule type" value="Genomic_DNA"/>
</dbReference>
<reference evidence="1" key="2">
    <citation type="journal article" date="2021" name="PeerJ">
        <title>Extensive microbial diversity within the chicken gut microbiome revealed by metagenomics and culture.</title>
        <authorList>
            <person name="Gilroy R."/>
            <person name="Ravi A."/>
            <person name="Getino M."/>
            <person name="Pursley I."/>
            <person name="Horton D.L."/>
            <person name="Alikhan N.F."/>
            <person name="Baker D."/>
            <person name="Gharbi K."/>
            <person name="Hall N."/>
            <person name="Watson M."/>
            <person name="Adriaenssens E.M."/>
            <person name="Foster-Nyarko E."/>
            <person name="Jarju S."/>
            <person name="Secka A."/>
            <person name="Antonio M."/>
            <person name="Oren A."/>
            <person name="Chaudhuri R.R."/>
            <person name="La Ragione R."/>
            <person name="Hildebrand F."/>
            <person name="Pallen M.J."/>
        </authorList>
    </citation>
    <scope>NUCLEOTIDE SEQUENCE</scope>
    <source>
        <strain evidence="1">14700</strain>
    </source>
</reference>
<dbReference type="AlphaFoldDB" id="A0A9D9I9S7"/>
<organism evidence="1 2">
    <name type="scientific">Candidatus Ornithospirochaeta stercoravium</name>
    <dbReference type="NCBI Taxonomy" id="2840897"/>
    <lineage>
        <taxon>Bacteria</taxon>
        <taxon>Pseudomonadati</taxon>
        <taxon>Spirochaetota</taxon>
        <taxon>Spirochaetia</taxon>
        <taxon>Spirochaetales</taxon>
        <taxon>Spirochaetaceae</taxon>
        <taxon>Spirochaetaceae incertae sedis</taxon>
        <taxon>Candidatus Ornithospirochaeta</taxon>
    </lineage>
</organism>
<evidence type="ECO:0000313" key="1">
    <source>
        <dbReference type="EMBL" id="MBO8468637.1"/>
    </source>
</evidence>
<dbReference type="Proteomes" id="UP000810292">
    <property type="component" value="Unassembled WGS sequence"/>
</dbReference>
<evidence type="ECO:0000313" key="2">
    <source>
        <dbReference type="Proteomes" id="UP000810292"/>
    </source>
</evidence>
<dbReference type="PANTHER" id="PTHR32329:SF4">
    <property type="entry name" value="ACTIVATOR OF 2-HYDROXYACYL-COA DEHYDRATASE"/>
    <property type="match status" value="1"/>
</dbReference>
<reference evidence="1" key="1">
    <citation type="submission" date="2020-10" db="EMBL/GenBank/DDBJ databases">
        <authorList>
            <person name="Gilroy R."/>
        </authorList>
    </citation>
    <scope>NUCLEOTIDE SEQUENCE</scope>
    <source>
        <strain evidence="1">14700</strain>
    </source>
</reference>
<protein>
    <submittedName>
        <fullName evidence="1">2-hydroxyacyl-CoA dehydratase</fullName>
    </submittedName>
</protein>
<sequence>MTEKKVFTEEMKNEGYTIVIPNMSPVHFNIMKRIFTNHGYKALLLENSSPSVIQEGLKYVHNDMCYPALLVIGQMIDAIHRGLVDKDKCALIISQTGGGCRASNYYFLLIKALERAGLGNIPVISANLQGMNSNPGFKITFPMLVQAFTGLIYGDLIMLLSNQTRPYEINKGDTDKVIAKWTDILGDCYEKNRGYFWGNMKKKLNQISDDFAAVPVKRIPKVKVGVVGEIYMKYSRLGNSDLQGFLESEDCEVMLPPMLGFIFYCFSNGIKDEEYYGGRGKYAFFMDHFGLPMLQIIERWSDEAVKRHPEFHPAATFKELEEFGERFIDRGCKMGEGWLLTAEMVELIEKGYDNIVCTQPFGCLPNHICGKGMIRPLKEAYPDSNIVPIDYDPSATKVNQENRIKLMLAVAKEKLDMETTK</sequence>
<name>A0A9D9I9S7_9SPIO</name>